<dbReference type="GO" id="GO:0005886">
    <property type="term" value="C:plasma membrane"/>
    <property type="evidence" value="ECO:0007669"/>
    <property type="project" value="TreeGrafter"/>
</dbReference>
<dbReference type="InterPro" id="IPR000718">
    <property type="entry name" value="Peptidase_M13"/>
</dbReference>
<name>A0A183DZS0_9BILA</name>
<dbReference type="WBParaSite" id="GPUH_0001422901-mRNA-1">
    <property type="protein sequence ID" value="GPUH_0001422901-mRNA-1"/>
    <property type="gene ID" value="GPUH_0001422901"/>
</dbReference>
<dbReference type="InterPro" id="IPR024079">
    <property type="entry name" value="MetalloPept_cat_dom_sf"/>
</dbReference>
<dbReference type="Gene3D" id="1.10.1380.10">
    <property type="entry name" value="Neutral endopeptidase , domain2"/>
    <property type="match status" value="1"/>
</dbReference>
<dbReference type="PANTHER" id="PTHR11733:SF239">
    <property type="entry name" value="NEPRILYSIN-11"/>
    <property type="match status" value="1"/>
</dbReference>
<evidence type="ECO:0000259" key="1">
    <source>
        <dbReference type="Pfam" id="PF01431"/>
    </source>
</evidence>
<reference evidence="2" key="1">
    <citation type="submission" date="2016-06" db="UniProtKB">
        <authorList>
            <consortium name="WormBaseParasite"/>
        </authorList>
    </citation>
    <scope>IDENTIFICATION</scope>
</reference>
<dbReference type="InterPro" id="IPR018497">
    <property type="entry name" value="Peptidase_M13_C"/>
</dbReference>
<protein>
    <submittedName>
        <fullName evidence="2">Peptidase_M13 domain-containing protein</fullName>
    </submittedName>
</protein>
<dbReference type="GO" id="GO:0016485">
    <property type="term" value="P:protein processing"/>
    <property type="evidence" value="ECO:0007669"/>
    <property type="project" value="TreeGrafter"/>
</dbReference>
<dbReference type="PRINTS" id="PR00786">
    <property type="entry name" value="NEPRILYSIN"/>
</dbReference>
<proteinExistence type="predicted"/>
<dbReference type="Gene3D" id="3.40.390.10">
    <property type="entry name" value="Collagenase (Catalytic Domain)"/>
    <property type="match status" value="1"/>
</dbReference>
<organism evidence="2">
    <name type="scientific">Gongylonema pulchrum</name>
    <dbReference type="NCBI Taxonomy" id="637853"/>
    <lineage>
        <taxon>Eukaryota</taxon>
        <taxon>Metazoa</taxon>
        <taxon>Ecdysozoa</taxon>
        <taxon>Nematoda</taxon>
        <taxon>Chromadorea</taxon>
        <taxon>Rhabditida</taxon>
        <taxon>Spirurina</taxon>
        <taxon>Spiruromorpha</taxon>
        <taxon>Spiruroidea</taxon>
        <taxon>Gongylonematidae</taxon>
        <taxon>Gongylonema</taxon>
    </lineage>
</organism>
<dbReference type="GO" id="GO:0004222">
    <property type="term" value="F:metalloendopeptidase activity"/>
    <property type="evidence" value="ECO:0007669"/>
    <property type="project" value="InterPro"/>
</dbReference>
<dbReference type="Pfam" id="PF01431">
    <property type="entry name" value="Peptidase_M13"/>
    <property type="match status" value="1"/>
</dbReference>
<dbReference type="AlphaFoldDB" id="A0A183DZS0"/>
<feature type="domain" description="Peptidase M13 C-terminal" evidence="1">
    <location>
        <begin position="45"/>
        <end position="75"/>
    </location>
</feature>
<evidence type="ECO:0000313" key="2">
    <source>
        <dbReference type="WBParaSite" id="GPUH_0001422901-mRNA-1"/>
    </source>
</evidence>
<dbReference type="InterPro" id="IPR042089">
    <property type="entry name" value="Peptidase_M13_dom_2"/>
</dbReference>
<dbReference type="PROSITE" id="PS51885">
    <property type="entry name" value="NEPRILYSIN"/>
    <property type="match status" value="1"/>
</dbReference>
<dbReference type="PANTHER" id="PTHR11733">
    <property type="entry name" value="ZINC METALLOPROTEASE FAMILY M13 NEPRILYSIN-RELATED"/>
    <property type="match status" value="1"/>
</dbReference>
<sequence>LDFTAKDSYFDLLRKVLVWSQEKEFLRMKKPFDKFEFEVSPAVVNAFYSPEKNALTFPAGILKPPFFSGSYPKSVLCFIRNFNQK</sequence>
<dbReference type="SUPFAM" id="SSF55486">
    <property type="entry name" value="Metalloproteases ('zincins'), catalytic domain"/>
    <property type="match status" value="1"/>
</dbReference>
<accession>A0A183DZS0</accession>